<dbReference type="InterPro" id="IPR050464">
    <property type="entry name" value="Zeta_carotene_desat/Oxidored"/>
</dbReference>
<dbReference type="SUPFAM" id="SSF51905">
    <property type="entry name" value="FAD/NAD(P)-binding domain"/>
    <property type="match status" value="1"/>
</dbReference>
<dbReference type="PANTHER" id="PTHR42923">
    <property type="entry name" value="PROTOPORPHYRINOGEN OXIDASE"/>
    <property type="match status" value="1"/>
</dbReference>
<dbReference type="PANTHER" id="PTHR42923:SF20">
    <property type="entry name" value="FLAVIN-CONTAINING AMINE OXIDASEDEHYDROGENASE"/>
    <property type="match status" value="1"/>
</dbReference>
<dbReference type="Pfam" id="PF13450">
    <property type="entry name" value="NAD_binding_8"/>
    <property type="match status" value="1"/>
</dbReference>
<evidence type="ECO:0000256" key="1">
    <source>
        <dbReference type="SAM" id="MobiDB-lite"/>
    </source>
</evidence>
<feature type="region of interest" description="Disordered" evidence="1">
    <location>
        <begin position="387"/>
        <end position="417"/>
    </location>
</feature>
<protein>
    <submittedName>
        <fullName evidence="2">FAD/NAD-binding domain-containing protein</fullName>
    </submittedName>
</protein>
<reference evidence="2 3" key="1">
    <citation type="submission" date="2018-06" db="EMBL/GenBank/DDBJ databases">
        <title>A transcriptomic atlas of mushroom development highlights an independent origin of complex multicellularity.</title>
        <authorList>
            <consortium name="DOE Joint Genome Institute"/>
            <person name="Krizsan K."/>
            <person name="Almasi E."/>
            <person name="Merenyi Z."/>
            <person name="Sahu N."/>
            <person name="Viragh M."/>
            <person name="Koszo T."/>
            <person name="Mondo S."/>
            <person name="Kiss B."/>
            <person name="Balint B."/>
            <person name="Kues U."/>
            <person name="Barry K."/>
            <person name="Hegedus J.C."/>
            <person name="Henrissat B."/>
            <person name="Johnson J."/>
            <person name="Lipzen A."/>
            <person name="Ohm R."/>
            <person name="Nagy I."/>
            <person name="Pangilinan J."/>
            <person name="Yan J."/>
            <person name="Xiong Y."/>
            <person name="Grigoriev I.V."/>
            <person name="Hibbett D.S."/>
            <person name="Nagy L.G."/>
        </authorList>
    </citation>
    <scope>NUCLEOTIDE SEQUENCE [LARGE SCALE GENOMIC DNA]</scope>
    <source>
        <strain evidence="2 3">SZMC22713</strain>
    </source>
</reference>
<keyword evidence="3" id="KW-1185">Reference proteome</keyword>
<feature type="compositionally biased region" description="Low complexity" evidence="1">
    <location>
        <begin position="395"/>
        <end position="408"/>
    </location>
</feature>
<name>A0A4Y7Q5R2_9AGAM</name>
<accession>A0A4Y7Q5R2</accession>
<dbReference type="GO" id="GO:0016491">
    <property type="term" value="F:oxidoreductase activity"/>
    <property type="evidence" value="ECO:0007669"/>
    <property type="project" value="TreeGrafter"/>
</dbReference>
<dbReference type="Proteomes" id="UP000294933">
    <property type="component" value="Unassembled WGS sequence"/>
</dbReference>
<proteinExistence type="predicted"/>
<dbReference type="STRING" id="50990.A0A4Y7Q5R2"/>
<evidence type="ECO:0000313" key="3">
    <source>
        <dbReference type="Proteomes" id="UP000294933"/>
    </source>
</evidence>
<dbReference type="EMBL" id="ML170173">
    <property type="protein sequence ID" value="TDL22755.1"/>
    <property type="molecule type" value="Genomic_DNA"/>
</dbReference>
<evidence type="ECO:0000313" key="2">
    <source>
        <dbReference type="EMBL" id="TDL22755.1"/>
    </source>
</evidence>
<organism evidence="2 3">
    <name type="scientific">Rickenella mellea</name>
    <dbReference type="NCBI Taxonomy" id="50990"/>
    <lineage>
        <taxon>Eukaryota</taxon>
        <taxon>Fungi</taxon>
        <taxon>Dikarya</taxon>
        <taxon>Basidiomycota</taxon>
        <taxon>Agaricomycotina</taxon>
        <taxon>Agaricomycetes</taxon>
        <taxon>Hymenochaetales</taxon>
        <taxon>Rickenellaceae</taxon>
        <taxon>Rickenella</taxon>
    </lineage>
</organism>
<dbReference type="AlphaFoldDB" id="A0A4Y7Q5R2"/>
<gene>
    <name evidence="2" type="ORF">BD410DRAFT_788063</name>
</gene>
<dbReference type="VEuPathDB" id="FungiDB:BD410DRAFT_788063"/>
<sequence>MKTPAKPIRVAIVGAGSAGMAAAFALTNHPEKFKVTVFDKQDVCGGVATSFPIDAEKFGAHFINDGVQGGSPQFFNTYKFFEKIGFTSTDVGMQISFGKGPETFWTNVFPSELVAKHAKDIERFGRVLKVIKVLEPVFAVMSVQAMLRLFRFPTEFGDRLIYPLIALFMGTGNQTPHVSSAILERLFLDPSMSLFTYSPSSLLAEIPTMRAFPSLRDVYAAWQVHISEHRACVRLRTEVTQIITRRKGKVVLRYRNVDQSAGDIGGVQNGAEETEEEFDELVLAADADSCLKMLGKQASWKERRILGNVKYFWDVSITHWDQDYMKKYYELGFRDELMARARKENQESVEIAQTKFQPLYFIHMYEHDPRSIEMSFDLTNYQPQFKQDTHLAGPDTSSASGKSVSDDSGPALTSETSPPHVYQTIFLNRDISDQWTREDIDPSKVLLEKWWKQQGHNWTHYLGTVPWLWTINGRHQTHYAGGWGLVNMHEVGITSGFAAAYQLGADYPFNEDDDARRLFTLVLGLMHLTRMRKKDRRGFFA</sequence>
<dbReference type="PRINTS" id="PR00419">
    <property type="entry name" value="ADXRDTASE"/>
</dbReference>
<dbReference type="OrthoDB" id="2019015at2759"/>
<dbReference type="InterPro" id="IPR036188">
    <property type="entry name" value="FAD/NAD-bd_sf"/>
</dbReference>
<dbReference type="Gene3D" id="3.50.50.60">
    <property type="entry name" value="FAD/NAD(P)-binding domain"/>
    <property type="match status" value="1"/>
</dbReference>